<evidence type="ECO:0000313" key="5">
    <source>
        <dbReference type="EMBL" id="MDQ0112366.1"/>
    </source>
</evidence>
<keyword evidence="2" id="KW-0808">Transferase</keyword>
<dbReference type="PANTHER" id="PTHR43464">
    <property type="entry name" value="METHYLTRANSFERASE"/>
    <property type="match status" value="1"/>
</dbReference>
<keyword evidence="1 5" id="KW-0489">Methyltransferase</keyword>
<sequence>MNRVERIRDVEKKYHDACYEEHKLFEPGSWLHKPVATVLEVLEQFKEYRELNVLDLGAGIGRNSIPIAQTLIGRAGKVVCVDLLESAIAGLLENSKQFGVESYINARLSDIEHFTIVPSEYDYIIAVSSLEHVSSEAILARKLGEMVRGTKPGGFHCIIIGSNIQETTQHGNMKLDPMFEVNISTESMLALLDEQYAGWDVQRRHVKPLAYEIDRNGEPVKLTTDCITFVAKR</sequence>
<feature type="domain" description="Methyltransferase" evidence="4">
    <location>
        <begin position="53"/>
        <end position="154"/>
    </location>
</feature>
<organism evidence="5 6">
    <name type="scientific">Paenibacillus harenae</name>
    <dbReference type="NCBI Taxonomy" id="306543"/>
    <lineage>
        <taxon>Bacteria</taxon>
        <taxon>Bacillati</taxon>
        <taxon>Bacillota</taxon>
        <taxon>Bacilli</taxon>
        <taxon>Bacillales</taxon>
        <taxon>Paenibacillaceae</taxon>
        <taxon>Paenibacillus</taxon>
    </lineage>
</organism>
<dbReference type="PANTHER" id="PTHR43464:SF19">
    <property type="entry name" value="UBIQUINONE BIOSYNTHESIS O-METHYLTRANSFERASE, MITOCHONDRIAL"/>
    <property type="match status" value="1"/>
</dbReference>
<dbReference type="CDD" id="cd02440">
    <property type="entry name" value="AdoMet_MTases"/>
    <property type="match status" value="1"/>
</dbReference>
<dbReference type="GO" id="GO:0008168">
    <property type="term" value="F:methyltransferase activity"/>
    <property type="evidence" value="ECO:0007669"/>
    <property type="project" value="UniProtKB-KW"/>
</dbReference>
<evidence type="ECO:0000313" key="6">
    <source>
        <dbReference type="Proteomes" id="UP001229346"/>
    </source>
</evidence>
<dbReference type="GO" id="GO:0032259">
    <property type="term" value="P:methylation"/>
    <property type="evidence" value="ECO:0007669"/>
    <property type="project" value="UniProtKB-KW"/>
</dbReference>
<protein>
    <submittedName>
        <fullName evidence="5">2-polyprenyl-3-methyl-5-hydroxy-6-metoxy-1, 4-benzoquinol methylase</fullName>
    </submittedName>
</protein>
<keyword evidence="6" id="KW-1185">Reference proteome</keyword>
<dbReference type="SUPFAM" id="SSF53335">
    <property type="entry name" value="S-adenosyl-L-methionine-dependent methyltransferases"/>
    <property type="match status" value="1"/>
</dbReference>
<dbReference type="RefSeq" id="WP_307203158.1">
    <property type="nucleotide sequence ID" value="NZ_JAUSSU010000003.1"/>
</dbReference>
<comment type="caution">
    <text evidence="5">The sequence shown here is derived from an EMBL/GenBank/DDBJ whole genome shotgun (WGS) entry which is preliminary data.</text>
</comment>
<dbReference type="Gene3D" id="3.40.50.150">
    <property type="entry name" value="Vaccinia Virus protein VP39"/>
    <property type="match status" value="1"/>
</dbReference>
<evidence type="ECO:0000256" key="3">
    <source>
        <dbReference type="ARBA" id="ARBA00022691"/>
    </source>
</evidence>
<evidence type="ECO:0000256" key="2">
    <source>
        <dbReference type="ARBA" id="ARBA00022679"/>
    </source>
</evidence>
<evidence type="ECO:0000259" key="4">
    <source>
        <dbReference type="Pfam" id="PF13649"/>
    </source>
</evidence>
<name>A0ABT9TYB9_PAEHA</name>
<keyword evidence="3" id="KW-0949">S-adenosyl-L-methionine</keyword>
<accession>A0ABT9TYB9</accession>
<dbReference type="EMBL" id="JAUSSU010000003">
    <property type="protein sequence ID" value="MDQ0112366.1"/>
    <property type="molecule type" value="Genomic_DNA"/>
</dbReference>
<dbReference type="InterPro" id="IPR041698">
    <property type="entry name" value="Methyltransf_25"/>
</dbReference>
<reference evidence="5 6" key="1">
    <citation type="submission" date="2023-07" db="EMBL/GenBank/DDBJ databases">
        <title>Sorghum-associated microbial communities from plants grown in Nebraska, USA.</title>
        <authorList>
            <person name="Schachtman D."/>
        </authorList>
    </citation>
    <scope>NUCLEOTIDE SEQUENCE [LARGE SCALE GENOMIC DNA]</scope>
    <source>
        <strain evidence="5 6">CC482</strain>
    </source>
</reference>
<dbReference type="InterPro" id="IPR029063">
    <property type="entry name" value="SAM-dependent_MTases_sf"/>
</dbReference>
<evidence type="ECO:0000256" key="1">
    <source>
        <dbReference type="ARBA" id="ARBA00022603"/>
    </source>
</evidence>
<dbReference type="Pfam" id="PF13649">
    <property type="entry name" value="Methyltransf_25"/>
    <property type="match status" value="1"/>
</dbReference>
<dbReference type="Proteomes" id="UP001229346">
    <property type="component" value="Unassembled WGS sequence"/>
</dbReference>
<proteinExistence type="predicted"/>
<gene>
    <name evidence="5" type="ORF">J2T15_001801</name>
</gene>